<dbReference type="PROSITE" id="PS51464">
    <property type="entry name" value="SIS"/>
    <property type="match status" value="1"/>
</dbReference>
<gene>
    <name evidence="6" type="ORF">JP75_03955</name>
</gene>
<name>A0A087M5I1_9HYPH</name>
<dbReference type="Pfam" id="PF01418">
    <property type="entry name" value="HTH_6"/>
    <property type="match status" value="1"/>
</dbReference>
<keyword evidence="7" id="KW-1185">Reference proteome</keyword>
<dbReference type="InterPro" id="IPR035472">
    <property type="entry name" value="RpiR-like_SIS"/>
</dbReference>
<keyword evidence="3" id="KW-0804">Transcription</keyword>
<evidence type="ECO:0000256" key="2">
    <source>
        <dbReference type="ARBA" id="ARBA00023125"/>
    </source>
</evidence>
<dbReference type="RefSeq" id="WP_035079542.1">
    <property type="nucleotide sequence ID" value="NZ_JQGC01000003.1"/>
</dbReference>
<evidence type="ECO:0000259" key="5">
    <source>
        <dbReference type="PROSITE" id="PS51464"/>
    </source>
</evidence>
<dbReference type="GO" id="GO:0097367">
    <property type="term" value="F:carbohydrate derivative binding"/>
    <property type="evidence" value="ECO:0007669"/>
    <property type="project" value="InterPro"/>
</dbReference>
<feature type="domain" description="HTH rpiR-type" evidence="4">
    <location>
        <begin position="2"/>
        <end position="78"/>
    </location>
</feature>
<dbReference type="GO" id="GO:0003700">
    <property type="term" value="F:DNA-binding transcription factor activity"/>
    <property type="evidence" value="ECO:0007669"/>
    <property type="project" value="InterPro"/>
</dbReference>
<dbReference type="PANTHER" id="PTHR30514:SF1">
    <property type="entry name" value="HTH-TYPE TRANSCRIPTIONAL REGULATOR HEXR-RELATED"/>
    <property type="match status" value="1"/>
</dbReference>
<protein>
    <recommendedName>
        <fullName evidence="8">RpiR family transcriptional regulator</fullName>
    </recommendedName>
</protein>
<organism evidence="6 7">
    <name type="scientific">Devosia riboflavina</name>
    <dbReference type="NCBI Taxonomy" id="46914"/>
    <lineage>
        <taxon>Bacteria</taxon>
        <taxon>Pseudomonadati</taxon>
        <taxon>Pseudomonadota</taxon>
        <taxon>Alphaproteobacteria</taxon>
        <taxon>Hyphomicrobiales</taxon>
        <taxon>Devosiaceae</taxon>
        <taxon>Devosia</taxon>
    </lineage>
</organism>
<evidence type="ECO:0000256" key="1">
    <source>
        <dbReference type="ARBA" id="ARBA00023015"/>
    </source>
</evidence>
<evidence type="ECO:0000313" key="6">
    <source>
        <dbReference type="EMBL" id="KFL32134.1"/>
    </source>
</evidence>
<dbReference type="InterPro" id="IPR001347">
    <property type="entry name" value="SIS_dom"/>
</dbReference>
<dbReference type="InterPro" id="IPR009057">
    <property type="entry name" value="Homeodomain-like_sf"/>
</dbReference>
<dbReference type="PROSITE" id="PS51071">
    <property type="entry name" value="HTH_RPIR"/>
    <property type="match status" value="1"/>
</dbReference>
<dbReference type="CDD" id="cd05013">
    <property type="entry name" value="SIS_RpiR"/>
    <property type="match status" value="1"/>
</dbReference>
<dbReference type="OrthoDB" id="8582409at2"/>
<dbReference type="InterPro" id="IPR036388">
    <property type="entry name" value="WH-like_DNA-bd_sf"/>
</dbReference>
<dbReference type="SUPFAM" id="SSF53697">
    <property type="entry name" value="SIS domain"/>
    <property type="match status" value="1"/>
</dbReference>
<dbReference type="Gene3D" id="3.40.50.10490">
    <property type="entry name" value="Glucose-6-phosphate isomerase like protein, domain 1"/>
    <property type="match status" value="1"/>
</dbReference>
<dbReference type="GO" id="GO:1901135">
    <property type="term" value="P:carbohydrate derivative metabolic process"/>
    <property type="evidence" value="ECO:0007669"/>
    <property type="project" value="InterPro"/>
</dbReference>
<evidence type="ECO:0000313" key="7">
    <source>
        <dbReference type="Proteomes" id="UP000028981"/>
    </source>
</evidence>
<dbReference type="SUPFAM" id="SSF46689">
    <property type="entry name" value="Homeodomain-like"/>
    <property type="match status" value="1"/>
</dbReference>
<evidence type="ECO:0008006" key="8">
    <source>
        <dbReference type="Google" id="ProtNLM"/>
    </source>
</evidence>
<reference evidence="6 7" key="1">
    <citation type="submission" date="2014-08" db="EMBL/GenBank/DDBJ databases">
        <authorList>
            <person name="Hassan Y.I."/>
            <person name="Lepp D."/>
            <person name="Zhou T."/>
        </authorList>
    </citation>
    <scope>NUCLEOTIDE SEQUENCE [LARGE SCALE GENOMIC DNA]</scope>
    <source>
        <strain evidence="6 7">IFO13584</strain>
    </source>
</reference>
<comment type="caution">
    <text evidence="6">The sequence shown here is derived from an EMBL/GenBank/DDBJ whole genome shotgun (WGS) entry which is preliminary data.</text>
</comment>
<keyword evidence="1" id="KW-0805">Transcription regulation</keyword>
<dbReference type="GO" id="GO:0003677">
    <property type="term" value="F:DNA binding"/>
    <property type="evidence" value="ECO:0007669"/>
    <property type="project" value="UniProtKB-KW"/>
</dbReference>
<dbReference type="InterPro" id="IPR000281">
    <property type="entry name" value="HTH_RpiR"/>
</dbReference>
<dbReference type="Proteomes" id="UP000028981">
    <property type="component" value="Unassembled WGS sequence"/>
</dbReference>
<dbReference type="STRING" id="46914.JP75_03955"/>
<evidence type="ECO:0000259" key="4">
    <source>
        <dbReference type="PROSITE" id="PS51071"/>
    </source>
</evidence>
<accession>A0A087M5I1</accession>
<sequence length="288" mass="30990">MLDIVGLLQTEKNGFTRSERALTDIVLADVDSVLKMSIVDLAAQADVSPPTVTRFCRRLGCDSYADFKVRLAQSRFVGQRYFSPAASPTSVHEIAQGVVNGIQSIIYETFEHLDFNAVERAAESIAKSSFILSFGSGGASSMMAGEIETRFFRLGLKVASTDDHQLQLMRVAAAPPGTVIVAFSLSGNNAQLAKTLTVAGEYGLTRVVATRSASMVSAQSDILLPVNWHENADILRPTPGRYAFLATVDVLSQTVATRLGPTAVASMRRIKHQLVVNRDGDDGQPLGD</sequence>
<dbReference type="InterPro" id="IPR046348">
    <property type="entry name" value="SIS_dom_sf"/>
</dbReference>
<dbReference type="Gene3D" id="1.10.10.10">
    <property type="entry name" value="Winged helix-like DNA-binding domain superfamily/Winged helix DNA-binding domain"/>
    <property type="match status" value="1"/>
</dbReference>
<evidence type="ECO:0000256" key="3">
    <source>
        <dbReference type="ARBA" id="ARBA00023163"/>
    </source>
</evidence>
<feature type="domain" description="SIS" evidence="5">
    <location>
        <begin position="121"/>
        <end position="261"/>
    </location>
</feature>
<dbReference type="EMBL" id="JQGC01000003">
    <property type="protein sequence ID" value="KFL32134.1"/>
    <property type="molecule type" value="Genomic_DNA"/>
</dbReference>
<proteinExistence type="predicted"/>
<dbReference type="InterPro" id="IPR047640">
    <property type="entry name" value="RpiR-like"/>
</dbReference>
<dbReference type="PANTHER" id="PTHR30514">
    <property type="entry name" value="GLUCOKINASE"/>
    <property type="match status" value="1"/>
</dbReference>
<dbReference type="AlphaFoldDB" id="A0A087M5I1"/>
<keyword evidence="2" id="KW-0238">DNA-binding</keyword>